<organism evidence="3 5">
    <name type="scientific">Clostridium coskatii</name>
    <dbReference type="NCBI Taxonomy" id="1705578"/>
    <lineage>
        <taxon>Bacteria</taxon>
        <taxon>Bacillati</taxon>
        <taxon>Bacillota</taxon>
        <taxon>Clostridia</taxon>
        <taxon>Eubacteriales</taxon>
        <taxon>Clostridiaceae</taxon>
        <taxon>Clostridium</taxon>
    </lineage>
</organism>
<dbReference type="Gene3D" id="3.40.1610.10">
    <property type="entry name" value="CV3147-like domain"/>
    <property type="match status" value="1"/>
</dbReference>
<dbReference type="InterPro" id="IPR010318">
    <property type="entry name" value="S-Me-THD_N"/>
</dbReference>
<feature type="domain" description="S-Me-THD-like C-terminal" evidence="2">
    <location>
        <begin position="166"/>
        <end position="355"/>
    </location>
</feature>
<dbReference type="EMBL" id="LITQ01000038">
    <property type="protein sequence ID" value="OAA87955.1"/>
    <property type="molecule type" value="Genomic_DNA"/>
</dbReference>
<evidence type="ECO:0000313" key="5">
    <source>
        <dbReference type="Proteomes" id="UP000077384"/>
    </source>
</evidence>
<comment type="caution">
    <text evidence="3">The sequence shown here is derived from an EMBL/GenBank/DDBJ whole genome shotgun (WGS) entry which is preliminary data.</text>
</comment>
<reference evidence="3 5" key="1">
    <citation type="journal article" date="2015" name="Biotechnol. Bioeng.">
        <title>Genome sequence and phenotypic characterization of Caulobacter segnis.</title>
        <authorList>
            <person name="Patel S."/>
            <person name="Fletcher B."/>
            <person name="Scott D.C."/>
            <person name="Ely B."/>
        </authorList>
    </citation>
    <scope>NUCLEOTIDE SEQUENCE [LARGE SCALE GENOMIC DNA]</scope>
    <source>
        <strain evidence="3 5">PS02</strain>
    </source>
</reference>
<dbReference type="PATRIC" id="fig|1705578.3.peg.2919"/>
<dbReference type="Proteomes" id="UP000093694">
    <property type="component" value="Unassembled WGS sequence"/>
</dbReference>
<dbReference type="SUPFAM" id="SSF160991">
    <property type="entry name" value="CV3147-like"/>
    <property type="match status" value="1"/>
</dbReference>
<dbReference type="Pfam" id="PF20906">
    <property type="entry name" value="S-Me-THD_C"/>
    <property type="match status" value="1"/>
</dbReference>
<dbReference type="Pfam" id="PF06032">
    <property type="entry name" value="S-Me-THD_N"/>
    <property type="match status" value="1"/>
</dbReference>
<dbReference type="RefSeq" id="WP_063602318.1">
    <property type="nucleotide sequence ID" value="NZ_LITQ01000038.1"/>
</dbReference>
<proteinExistence type="predicted"/>
<dbReference type="EMBL" id="LROR01000020">
    <property type="protein sequence ID" value="OBR97590.1"/>
    <property type="molecule type" value="Genomic_DNA"/>
</dbReference>
<protein>
    <recommendedName>
        <fullName evidence="7">DUF917 domain-containing protein</fullName>
    </recommendedName>
</protein>
<dbReference type="AlphaFoldDB" id="A0A168PNE3"/>
<dbReference type="InterPro" id="IPR027479">
    <property type="entry name" value="S-Me-THD_N_sf"/>
</dbReference>
<evidence type="ECO:0000259" key="2">
    <source>
        <dbReference type="Pfam" id="PF20906"/>
    </source>
</evidence>
<dbReference type="InterPro" id="IPR048350">
    <property type="entry name" value="S-Me-THD-like_C"/>
</dbReference>
<accession>A0A168PNE3</accession>
<evidence type="ECO:0000313" key="3">
    <source>
        <dbReference type="EMBL" id="OAA87955.1"/>
    </source>
</evidence>
<dbReference type="InterPro" id="IPR024071">
    <property type="entry name" value="S-Me-THD_C_sf"/>
</dbReference>
<gene>
    <name evidence="4" type="ORF">CLCOS_01810</name>
    <name evidence="3" type="ORF">WX73_02650</name>
</gene>
<evidence type="ECO:0008006" key="7">
    <source>
        <dbReference type="Google" id="ProtNLM"/>
    </source>
</evidence>
<dbReference type="Gene3D" id="2.40.390.10">
    <property type="entry name" value="CV3147-like"/>
    <property type="match status" value="1"/>
</dbReference>
<feature type="domain" description="S-Me-THD N-terminal" evidence="1">
    <location>
        <begin position="8"/>
        <end position="163"/>
    </location>
</feature>
<dbReference type="Proteomes" id="UP000077384">
    <property type="component" value="Unassembled WGS sequence"/>
</dbReference>
<reference evidence="4 6" key="2">
    <citation type="journal article" date="2016" name="Front. Microbiol.">
        <title>Industrial Acetogenic Biocatalysts: A Comparative Metabolic and Genomic Analysis.</title>
        <authorList>
            <person name="Bengelsdorf F."/>
            <person name="Poehlein A."/>
            <person name="Sonja S."/>
            <person name="Erz C."/>
            <person name="Hummel T."/>
            <person name="Hoffmeister S."/>
            <person name="Daniel R."/>
            <person name="Durre P."/>
        </authorList>
    </citation>
    <scope>NUCLEOTIDE SEQUENCE [LARGE SCALE GENOMIC DNA]</scope>
    <source>
        <strain evidence="4 6">PTA-10522</strain>
    </source>
</reference>
<sequence>MRKIGVKEIEDIAVGAAVYGTGGGGDPYVGKLMAIDAIKTYGEVTLLDVDEVPEDAIVVPSSMMGAPTILIEKIPNGKEALSAFSLLKNYIGKEISATIPIEAGGLNSMIPFAVAATLGIPVVDADGMGRAFPELQMVTFSLGGVKSTPMILCDEKGNATMFNTINNKWTETLARAVTVVSGGSTMLASYAMTGSQVKETSIKGIISTTEKVGRAIRIAKSNNTNPVDAVLKASGGFELFKGKICDILRKTDGGFVRGESKMMGIDEYKGKSIKIEFQNENLMAQTDDGKVLATVPDLIVVLDIETGHAITTETLRYGNRGVVICIPCDEKWRTEAGIKTVGPRYFGYDVNYVPIEQRIKSRMGEF</sequence>
<evidence type="ECO:0000259" key="1">
    <source>
        <dbReference type="Pfam" id="PF06032"/>
    </source>
</evidence>
<keyword evidence="6" id="KW-1185">Reference proteome</keyword>
<name>A0A168PNE3_9CLOT</name>
<evidence type="ECO:0000313" key="4">
    <source>
        <dbReference type="EMBL" id="OBR97590.1"/>
    </source>
</evidence>
<evidence type="ECO:0000313" key="6">
    <source>
        <dbReference type="Proteomes" id="UP000093694"/>
    </source>
</evidence>